<gene>
    <name evidence="5" type="ORF">GCM10020367_24430</name>
</gene>
<dbReference type="InterPro" id="IPR050248">
    <property type="entry name" value="Polysacc_deacetylase_ArnD"/>
</dbReference>
<sequence>MAAVAALVAALGVVAAVVSAQTASGTVYLSFDDGPSRYTPRILAILDQYGVHATFFELGEHVAADPGLTRQVYAQGDSVQNHTWSHPDLRHVTAGVFATQVRSTDAVIRAQTGYTPLCLRPPYEAVDAGVYARAESLGKQIRLWTVDPQDWARPGTSAIEHRVLGKVKPGSIILLHDGGGNRSQTVAALPDILSTLQARGYAFATMWC</sequence>
<evidence type="ECO:0000256" key="2">
    <source>
        <dbReference type="ARBA" id="ARBA00022801"/>
    </source>
</evidence>
<dbReference type="InterPro" id="IPR011330">
    <property type="entry name" value="Glyco_hydro/deAcase_b/a-brl"/>
</dbReference>
<dbReference type="InterPro" id="IPR002509">
    <property type="entry name" value="NODB_dom"/>
</dbReference>
<dbReference type="Proteomes" id="UP001499990">
    <property type="component" value="Unassembled WGS sequence"/>
</dbReference>
<dbReference type="SUPFAM" id="SSF88713">
    <property type="entry name" value="Glycoside hydrolase/deacetylase"/>
    <property type="match status" value="1"/>
</dbReference>
<keyword evidence="3" id="KW-0732">Signal</keyword>
<keyword evidence="2" id="KW-0378">Hydrolase</keyword>
<dbReference type="PANTHER" id="PTHR10587">
    <property type="entry name" value="GLYCOSYL TRANSFERASE-RELATED"/>
    <property type="match status" value="1"/>
</dbReference>
<keyword evidence="1" id="KW-0479">Metal-binding</keyword>
<evidence type="ECO:0000256" key="3">
    <source>
        <dbReference type="SAM" id="SignalP"/>
    </source>
</evidence>
<evidence type="ECO:0000256" key="1">
    <source>
        <dbReference type="ARBA" id="ARBA00022723"/>
    </source>
</evidence>
<dbReference type="PANTHER" id="PTHR10587:SF133">
    <property type="entry name" value="CHITIN DEACETYLASE 1-RELATED"/>
    <property type="match status" value="1"/>
</dbReference>
<dbReference type="EMBL" id="BAAAYL010000001">
    <property type="protein sequence ID" value="GAA3371867.1"/>
    <property type="molecule type" value="Genomic_DNA"/>
</dbReference>
<dbReference type="PROSITE" id="PS51677">
    <property type="entry name" value="NODB"/>
    <property type="match status" value="1"/>
</dbReference>
<evidence type="ECO:0000259" key="4">
    <source>
        <dbReference type="PROSITE" id="PS51677"/>
    </source>
</evidence>
<protein>
    <recommendedName>
        <fullName evidence="4">NodB homology domain-containing protein</fullName>
    </recommendedName>
</protein>
<proteinExistence type="predicted"/>
<keyword evidence="6" id="KW-1185">Reference proteome</keyword>
<feature type="chain" id="PRO_5046771104" description="NodB homology domain-containing protein" evidence="3">
    <location>
        <begin position="21"/>
        <end position="208"/>
    </location>
</feature>
<feature type="signal peptide" evidence="3">
    <location>
        <begin position="1"/>
        <end position="20"/>
    </location>
</feature>
<comment type="caution">
    <text evidence="5">The sequence shown here is derived from an EMBL/GenBank/DDBJ whole genome shotgun (WGS) entry which is preliminary data.</text>
</comment>
<name>A0ABP6SA19_9ACTN</name>
<dbReference type="Pfam" id="PF01522">
    <property type="entry name" value="Polysacc_deac_1"/>
    <property type="match status" value="1"/>
</dbReference>
<dbReference type="Gene3D" id="3.20.20.370">
    <property type="entry name" value="Glycoside hydrolase/deacetylase"/>
    <property type="match status" value="1"/>
</dbReference>
<dbReference type="CDD" id="cd10917">
    <property type="entry name" value="CE4_NodB_like_6s_7s"/>
    <property type="match status" value="1"/>
</dbReference>
<accession>A0ABP6SA19</accession>
<feature type="domain" description="NodB homology" evidence="4">
    <location>
        <begin position="25"/>
        <end position="204"/>
    </location>
</feature>
<evidence type="ECO:0000313" key="5">
    <source>
        <dbReference type="EMBL" id="GAA3371867.1"/>
    </source>
</evidence>
<organism evidence="5 6">
    <name type="scientific">Streptomyces sannanensis</name>
    <dbReference type="NCBI Taxonomy" id="285536"/>
    <lineage>
        <taxon>Bacteria</taxon>
        <taxon>Bacillati</taxon>
        <taxon>Actinomycetota</taxon>
        <taxon>Actinomycetes</taxon>
        <taxon>Kitasatosporales</taxon>
        <taxon>Streptomycetaceae</taxon>
        <taxon>Streptomyces</taxon>
    </lineage>
</organism>
<evidence type="ECO:0000313" key="6">
    <source>
        <dbReference type="Proteomes" id="UP001499990"/>
    </source>
</evidence>
<reference evidence="6" key="1">
    <citation type="journal article" date="2019" name="Int. J. Syst. Evol. Microbiol.">
        <title>The Global Catalogue of Microorganisms (GCM) 10K type strain sequencing project: providing services to taxonomists for standard genome sequencing and annotation.</title>
        <authorList>
            <consortium name="The Broad Institute Genomics Platform"/>
            <consortium name="The Broad Institute Genome Sequencing Center for Infectious Disease"/>
            <person name="Wu L."/>
            <person name="Ma J."/>
        </authorList>
    </citation>
    <scope>NUCLEOTIDE SEQUENCE [LARGE SCALE GENOMIC DNA]</scope>
    <source>
        <strain evidence="6">JCM 9651</strain>
    </source>
</reference>